<proteinExistence type="predicted"/>
<feature type="compositionally biased region" description="Basic and acidic residues" evidence="1">
    <location>
        <begin position="46"/>
        <end position="79"/>
    </location>
</feature>
<gene>
    <name evidence="2" type="ORF">SDC9_168225</name>
</gene>
<reference evidence="2" key="1">
    <citation type="submission" date="2019-08" db="EMBL/GenBank/DDBJ databases">
        <authorList>
            <person name="Kucharzyk K."/>
            <person name="Murdoch R.W."/>
            <person name="Higgins S."/>
            <person name="Loffler F."/>
        </authorList>
    </citation>
    <scope>NUCLEOTIDE SEQUENCE</scope>
</reference>
<dbReference type="EMBL" id="VSSQ01068703">
    <property type="protein sequence ID" value="MPN20846.1"/>
    <property type="molecule type" value="Genomic_DNA"/>
</dbReference>
<feature type="region of interest" description="Disordered" evidence="1">
    <location>
        <begin position="21"/>
        <end position="98"/>
    </location>
</feature>
<dbReference type="AlphaFoldDB" id="A0A645G3Y2"/>
<protein>
    <submittedName>
        <fullName evidence="2">Uncharacterized protein</fullName>
    </submittedName>
</protein>
<organism evidence="2">
    <name type="scientific">bioreactor metagenome</name>
    <dbReference type="NCBI Taxonomy" id="1076179"/>
    <lineage>
        <taxon>unclassified sequences</taxon>
        <taxon>metagenomes</taxon>
        <taxon>ecological metagenomes</taxon>
    </lineage>
</organism>
<comment type="caution">
    <text evidence="2">The sequence shown here is derived from an EMBL/GenBank/DDBJ whole genome shotgun (WGS) entry which is preliminary data.</text>
</comment>
<evidence type="ECO:0000256" key="1">
    <source>
        <dbReference type="SAM" id="MobiDB-lite"/>
    </source>
</evidence>
<sequence>MRQPRAERAAELRKFLVCGQAGQRGQQIGGERDPEQPLRKFHQTHRVVESGDDGGFKPEREGLSEEHVDLKSRDTDRPGNHFANDFSNGRVLPGRLPF</sequence>
<accession>A0A645G3Y2</accession>
<name>A0A645G3Y2_9ZZZZ</name>
<evidence type="ECO:0000313" key="2">
    <source>
        <dbReference type="EMBL" id="MPN20846.1"/>
    </source>
</evidence>